<comment type="similarity">
    <text evidence="1">Belongs to the ornithine cyclodeaminase/mu-crystallin family.</text>
</comment>
<accession>A0A7X3D231</accession>
<dbReference type="Gene3D" id="3.40.50.720">
    <property type="entry name" value="NAD(P)-binding Rossmann-like Domain"/>
    <property type="match status" value="1"/>
</dbReference>
<protein>
    <submittedName>
        <fullName evidence="2">Ornithine cyclodeaminase family protein</fullName>
    </submittedName>
</protein>
<dbReference type="RefSeq" id="WP_155599772.1">
    <property type="nucleotide sequence ID" value="NZ_RCNR01000015.1"/>
</dbReference>
<evidence type="ECO:0000313" key="3">
    <source>
        <dbReference type="Proteomes" id="UP000540519"/>
    </source>
</evidence>
<dbReference type="PIRSF" id="PIRSF001439">
    <property type="entry name" value="CryM"/>
    <property type="match status" value="1"/>
</dbReference>
<dbReference type="OrthoDB" id="9792005at2"/>
<name>A0A7X3D231_9FLAO</name>
<dbReference type="Pfam" id="PF02423">
    <property type="entry name" value="OCD_Mu_crystall"/>
    <property type="match status" value="1"/>
</dbReference>
<dbReference type="GO" id="GO:0016491">
    <property type="term" value="F:oxidoreductase activity"/>
    <property type="evidence" value="ECO:0007669"/>
    <property type="project" value="UniProtKB-ARBA"/>
</dbReference>
<sequence length="315" mass="34256">MFLDNDQIESLLPMSECIQVMKDLFLLDAEKDIINPLRTTMPLQNATNGIMGMMPAFIRPYEVMGIKILSIFPDNYKKGLSSHQGVIHLYETVTGQLMTSLDADGITGIRTAAVSGLVTSLLAIPEAKNLCILGSGVQARKHIEAMLEVRDIKTVTLWSLNRSSAERLATDMEKYVGIDFIVCDTIQEAAKDADIICTVTAATEPILENDYLKSHVHINAVGACTASTRELASAIINSSDVYVDNRLSAANEAGELLIPAKENGHDALDFIKADISEMLKDANLYDASKKTVFKSLGVACEDIAAGLYCYTKSKA</sequence>
<dbReference type="GO" id="GO:0019752">
    <property type="term" value="P:carboxylic acid metabolic process"/>
    <property type="evidence" value="ECO:0007669"/>
    <property type="project" value="UniProtKB-ARBA"/>
</dbReference>
<comment type="caution">
    <text evidence="2">The sequence shown here is derived from an EMBL/GenBank/DDBJ whole genome shotgun (WGS) entry which is preliminary data.</text>
</comment>
<dbReference type="Proteomes" id="UP000540519">
    <property type="component" value="Unassembled WGS sequence"/>
</dbReference>
<dbReference type="PANTHER" id="PTHR13812">
    <property type="entry name" value="KETIMINE REDUCTASE MU-CRYSTALLIN"/>
    <property type="match status" value="1"/>
</dbReference>
<dbReference type="InterPro" id="IPR023401">
    <property type="entry name" value="ODC_N"/>
</dbReference>
<evidence type="ECO:0000256" key="1">
    <source>
        <dbReference type="ARBA" id="ARBA00008903"/>
    </source>
</evidence>
<organism evidence="2 3">
    <name type="scientific">Zobellia amurskyensis</name>
    <dbReference type="NCBI Taxonomy" id="248905"/>
    <lineage>
        <taxon>Bacteria</taxon>
        <taxon>Pseudomonadati</taxon>
        <taxon>Bacteroidota</taxon>
        <taxon>Flavobacteriia</taxon>
        <taxon>Flavobacteriales</taxon>
        <taxon>Flavobacteriaceae</taxon>
        <taxon>Zobellia</taxon>
    </lineage>
</organism>
<dbReference type="FunFam" id="3.40.50.720:FF:000311">
    <property type="entry name" value="Ornithine cyclodeaminase"/>
    <property type="match status" value="1"/>
</dbReference>
<keyword evidence="3" id="KW-1185">Reference proteome</keyword>
<evidence type="ECO:0000313" key="2">
    <source>
        <dbReference type="EMBL" id="MUH36138.1"/>
    </source>
</evidence>
<gene>
    <name evidence="2" type="ORF">D9O36_09815</name>
</gene>
<dbReference type="GO" id="GO:0005737">
    <property type="term" value="C:cytoplasm"/>
    <property type="evidence" value="ECO:0007669"/>
    <property type="project" value="TreeGrafter"/>
</dbReference>
<dbReference type="GO" id="GO:0042562">
    <property type="term" value="F:hormone binding"/>
    <property type="evidence" value="ECO:0007669"/>
    <property type="project" value="TreeGrafter"/>
</dbReference>
<reference evidence="2 3" key="1">
    <citation type="journal article" date="2019" name="Mar. Drugs">
        <title>Comparative Genomics and CAZyme Genome Repertoires of Marine Zobellia amurskyensis KMM 3526(T) and Zobellia laminariae KMM 3676(T).</title>
        <authorList>
            <person name="Chernysheva N."/>
            <person name="Bystritskaya E."/>
            <person name="Stenkova A."/>
            <person name="Golovkin I."/>
            <person name="Nedashkovskaya O."/>
            <person name="Isaeva M."/>
        </authorList>
    </citation>
    <scope>NUCLEOTIDE SEQUENCE [LARGE SCALE GENOMIC DNA]</scope>
    <source>
        <strain evidence="2 3">KMM 3526</strain>
    </source>
</reference>
<dbReference type="SUPFAM" id="SSF51735">
    <property type="entry name" value="NAD(P)-binding Rossmann-fold domains"/>
    <property type="match status" value="1"/>
</dbReference>
<dbReference type="PANTHER" id="PTHR13812:SF19">
    <property type="entry name" value="KETIMINE REDUCTASE MU-CRYSTALLIN"/>
    <property type="match status" value="1"/>
</dbReference>
<dbReference type="InterPro" id="IPR036291">
    <property type="entry name" value="NAD(P)-bd_dom_sf"/>
</dbReference>
<dbReference type="Gene3D" id="3.30.1780.10">
    <property type="entry name" value="ornithine cyclodeaminase, domain 1"/>
    <property type="match status" value="1"/>
</dbReference>
<dbReference type="InterPro" id="IPR003462">
    <property type="entry name" value="ODC_Mu_crystall"/>
</dbReference>
<dbReference type="EMBL" id="RCNR01000015">
    <property type="protein sequence ID" value="MUH36138.1"/>
    <property type="molecule type" value="Genomic_DNA"/>
</dbReference>
<proteinExistence type="inferred from homology"/>
<dbReference type="AlphaFoldDB" id="A0A7X3D231"/>